<dbReference type="InterPro" id="IPR001764">
    <property type="entry name" value="Glyco_hydro_3_N"/>
</dbReference>
<dbReference type="Pfam" id="PF14310">
    <property type="entry name" value="Fn3-like"/>
    <property type="match status" value="1"/>
</dbReference>
<keyword evidence="4" id="KW-0732">Signal</keyword>
<dbReference type="InterPro" id="IPR013783">
    <property type="entry name" value="Ig-like_fold"/>
</dbReference>
<evidence type="ECO:0000256" key="4">
    <source>
        <dbReference type="ARBA" id="ARBA00022729"/>
    </source>
</evidence>
<dbReference type="SUPFAM" id="SSF52279">
    <property type="entry name" value="Beta-D-glucan exohydrolase, C-terminal domain"/>
    <property type="match status" value="1"/>
</dbReference>
<evidence type="ECO:0000256" key="2">
    <source>
        <dbReference type="ARBA" id="ARBA00005336"/>
    </source>
</evidence>
<evidence type="ECO:0000313" key="9">
    <source>
        <dbReference type="Proteomes" id="UP001059380"/>
    </source>
</evidence>
<dbReference type="EMBL" id="CP093313">
    <property type="protein sequence ID" value="UWZ85828.1"/>
    <property type="molecule type" value="Genomic_DNA"/>
</dbReference>
<evidence type="ECO:0000256" key="5">
    <source>
        <dbReference type="ARBA" id="ARBA00022801"/>
    </source>
</evidence>
<dbReference type="InterPro" id="IPR026891">
    <property type="entry name" value="Fn3-like"/>
</dbReference>
<dbReference type="InterPro" id="IPR036962">
    <property type="entry name" value="Glyco_hydro_3_N_sf"/>
</dbReference>
<comment type="similarity">
    <text evidence="2">Belongs to the glycosyl hydrolase 3 family.</text>
</comment>
<keyword evidence="5 8" id="KW-0378">Hydrolase</keyword>
<dbReference type="GO" id="GO:0008422">
    <property type="term" value="F:beta-glucosidase activity"/>
    <property type="evidence" value="ECO:0007669"/>
    <property type="project" value="UniProtKB-EC"/>
</dbReference>
<proteinExistence type="inferred from homology"/>
<dbReference type="SUPFAM" id="SSF51445">
    <property type="entry name" value="(Trans)glycosidases"/>
    <property type="match status" value="1"/>
</dbReference>
<keyword evidence="6" id="KW-0326">Glycosidase</keyword>
<sequence length="835" mass="91195">MPGETVLCSPVQSKPVRSTQRAVVSLAHCGFNAARRAVLPLTLLLAAASGTPAHAAQAADDKPAYFDRTLPIDARVDDLIKRMTLKEKIGQLNLPCVYVDQLGTTVDEKAEQVRKFAAGTQTEEIGPGAGFFTLADTLKQKDLEWQVNYFNELQKIATTQTRLKIPLLQDEEGTHGAMFPNATVFPEGLAVGSTFDMPLVQRIYAASAEEARAIGIHVLSTLVAELDRDPRMGRNMEAYTEDPYLYAQIMKNIVRGAQGSDIAAPDKVVALLTDFPTQSESASGMERGAVEVSERSLRENYLVPWVSGFNAGALGVMAGYPEIEDVPEHSSEKWNTQVLRNELGFKGILVSEGNGFDSIVYENVAPDQKQAGAMGLRAGVDLNITYEPAYMGPMVQMVQNGEVPEWLIDRAVRRVLELKFRLGLFENPFTDLEHAKKVMHSQEHQELTLQAAREGIVLLKNDGNLLPLRKQVKTIAVIGPDADDAWSQLGDYSPSAVPYKMTSILDGIKQKLGAQSGVLYAHGCDVIGGKKDFAEAVAAARKAEVAVVVVGERPDNAGERKLGMSTDGEAYDVASFDLTGYQEELVQAIQATGTPVVLVLVNGRPLSIRWEAEHIPAIVEAWEPGERGGEAVADVLFGDYNPTGRLAITIPRSSGQLPVFYNHKPSKAYWIKHAWSKDGGYVDMPGTPLYPFGYGLSYTSFKYSNLRVSSGEISEGGQVNVTVDVENNGHRAGTQLVQLYLHEHYAPVSLPVEQLRAFERVDLQPGEKKTVKMTLRPEDLMLLDRDMLWRVSPGTFDVLIGNSSADIALRASFEVKQPSGPLAGRGFSTQPDLAR</sequence>
<organism evidence="8 9">
    <name type="scientific">Occallatibacter riparius</name>
    <dbReference type="NCBI Taxonomy" id="1002689"/>
    <lineage>
        <taxon>Bacteria</taxon>
        <taxon>Pseudomonadati</taxon>
        <taxon>Acidobacteriota</taxon>
        <taxon>Terriglobia</taxon>
        <taxon>Terriglobales</taxon>
        <taxon>Acidobacteriaceae</taxon>
        <taxon>Occallatibacter</taxon>
    </lineage>
</organism>
<dbReference type="Gene3D" id="2.60.40.10">
    <property type="entry name" value="Immunoglobulins"/>
    <property type="match status" value="1"/>
</dbReference>
<dbReference type="SMART" id="SM01217">
    <property type="entry name" value="Fn3_like"/>
    <property type="match status" value="1"/>
</dbReference>
<evidence type="ECO:0000256" key="1">
    <source>
        <dbReference type="ARBA" id="ARBA00000448"/>
    </source>
</evidence>
<dbReference type="Pfam" id="PF01915">
    <property type="entry name" value="Glyco_hydro_3_C"/>
    <property type="match status" value="1"/>
</dbReference>
<dbReference type="RefSeq" id="WP_260795434.1">
    <property type="nucleotide sequence ID" value="NZ_CP093313.1"/>
</dbReference>
<dbReference type="Gene3D" id="3.40.50.1700">
    <property type="entry name" value="Glycoside hydrolase family 3 C-terminal domain"/>
    <property type="match status" value="1"/>
</dbReference>
<dbReference type="PANTHER" id="PTHR30620">
    <property type="entry name" value="PERIPLASMIC BETA-GLUCOSIDASE-RELATED"/>
    <property type="match status" value="1"/>
</dbReference>
<dbReference type="PANTHER" id="PTHR30620:SF16">
    <property type="entry name" value="LYSOSOMAL BETA GLUCOSIDASE"/>
    <property type="match status" value="1"/>
</dbReference>
<dbReference type="GO" id="GO:0009251">
    <property type="term" value="P:glucan catabolic process"/>
    <property type="evidence" value="ECO:0007669"/>
    <property type="project" value="TreeGrafter"/>
</dbReference>
<dbReference type="InterPro" id="IPR036881">
    <property type="entry name" value="Glyco_hydro_3_C_sf"/>
</dbReference>
<evidence type="ECO:0000313" key="8">
    <source>
        <dbReference type="EMBL" id="UWZ85828.1"/>
    </source>
</evidence>
<dbReference type="InterPro" id="IPR002772">
    <property type="entry name" value="Glyco_hydro_3_C"/>
</dbReference>
<dbReference type="FunFam" id="3.40.50.1700:FF:000009">
    <property type="entry name" value="Periplasmic beta-glucosidase"/>
    <property type="match status" value="1"/>
</dbReference>
<name>A0A9J7BSH5_9BACT</name>
<dbReference type="InterPro" id="IPR051915">
    <property type="entry name" value="Cellulose_Degrad_GH3"/>
</dbReference>
<gene>
    <name evidence="8" type="ORF">MOP44_07745</name>
</gene>
<dbReference type="Pfam" id="PF00933">
    <property type="entry name" value="Glyco_hydro_3"/>
    <property type="match status" value="1"/>
</dbReference>
<evidence type="ECO:0000256" key="3">
    <source>
        <dbReference type="ARBA" id="ARBA00012744"/>
    </source>
</evidence>
<feature type="domain" description="Fibronectin type III-like" evidence="7">
    <location>
        <begin position="735"/>
        <end position="804"/>
    </location>
</feature>
<dbReference type="InterPro" id="IPR017853">
    <property type="entry name" value="GH"/>
</dbReference>
<dbReference type="AlphaFoldDB" id="A0A9J7BSH5"/>
<dbReference type="Proteomes" id="UP001059380">
    <property type="component" value="Chromosome"/>
</dbReference>
<protein>
    <recommendedName>
        <fullName evidence="3">beta-glucosidase</fullName>
        <ecNumber evidence="3">3.2.1.21</ecNumber>
    </recommendedName>
</protein>
<dbReference type="PRINTS" id="PR00133">
    <property type="entry name" value="GLHYDRLASE3"/>
</dbReference>
<comment type="catalytic activity">
    <reaction evidence="1">
        <text>Hydrolysis of terminal, non-reducing beta-D-glucosyl residues with release of beta-D-glucose.</text>
        <dbReference type="EC" id="3.2.1.21"/>
    </reaction>
</comment>
<evidence type="ECO:0000256" key="6">
    <source>
        <dbReference type="ARBA" id="ARBA00023295"/>
    </source>
</evidence>
<accession>A0A9J7BSH5</accession>
<keyword evidence="9" id="KW-1185">Reference proteome</keyword>
<dbReference type="EC" id="3.2.1.21" evidence="3"/>
<dbReference type="Gene3D" id="3.20.20.300">
    <property type="entry name" value="Glycoside hydrolase, family 3, N-terminal domain"/>
    <property type="match status" value="1"/>
</dbReference>
<reference evidence="8" key="1">
    <citation type="submission" date="2021-04" db="EMBL/GenBank/DDBJ databases">
        <title>Phylogenetic analysis of Acidobacteriaceae.</title>
        <authorList>
            <person name="Qiu L."/>
            <person name="Zhang Q."/>
        </authorList>
    </citation>
    <scope>NUCLEOTIDE SEQUENCE</scope>
    <source>
        <strain evidence="8">DSM 25168</strain>
    </source>
</reference>
<evidence type="ECO:0000259" key="7">
    <source>
        <dbReference type="SMART" id="SM01217"/>
    </source>
</evidence>
<dbReference type="FunFam" id="2.60.40.10:FF:000495">
    <property type="entry name" value="Periplasmic beta-glucosidase"/>
    <property type="match status" value="1"/>
</dbReference>
<dbReference type="KEGG" id="orp:MOP44_07745"/>